<feature type="coiled-coil region" evidence="1">
    <location>
        <begin position="445"/>
        <end position="503"/>
    </location>
</feature>
<dbReference type="Proteomes" id="UP000323000">
    <property type="component" value="Chromosome 12"/>
</dbReference>
<evidence type="ECO:0000313" key="4">
    <source>
        <dbReference type="Proteomes" id="UP000323000"/>
    </source>
</evidence>
<comment type="caution">
    <text evidence="3">The sequence shown here is derived from an EMBL/GenBank/DDBJ whole genome shotgun (WGS) entry which is preliminary data.</text>
</comment>
<keyword evidence="1" id="KW-0175">Coiled coil</keyword>
<feature type="region of interest" description="Disordered" evidence="2">
    <location>
        <begin position="1"/>
        <end position="58"/>
    </location>
</feature>
<protein>
    <submittedName>
        <fullName evidence="3">Uncharacterized protein</fullName>
    </submittedName>
</protein>
<organism evidence="3 4">
    <name type="scientific">Acer yangbiense</name>
    <dbReference type="NCBI Taxonomy" id="1000413"/>
    <lineage>
        <taxon>Eukaryota</taxon>
        <taxon>Viridiplantae</taxon>
        <taxon>Streptophyta</taxon>
        <taxon>Embryophyta</taxon>
        <taxon>Tracheophyta</taxon>
        <taxon>Spermatophyta</taxon>
        <taxon>Magnoliopsida</taxon>
        <taxon>eudicotyledons</taxon>
        <taxon>Gunneridae</taxon>
        <taxon>Pentapetalae</taxon>
        <taxon>rosids</taxon>
        <taxon>malvids</taxon>
        <taxon>Sapindales</taxon>
        <taxon>Sapindaceae</taxon>
        <taxon>Hippocastanoideae</taxon>
        <taxon>Acereae</taxon>
        <taxon>Acer</taxon>
    </lineage>
</organism>
<proteinExistence type="predicted"/>
<feature type="compositionally biased region" description="Basic and acidic residues" evidence="2">
    <location>
        <begin position="567"/>
        <end position="578"/>
    </location>
</feature>
<evidence type="ECO:0000256" key="2">
    <source>
        <dbReference type="SAM" id="MobiDB-lite"/>
    </source>
</evidence>
<accession>A0A5C7GZ66</accession>
<feature type="compositionally biased region" description="Low complexity" evidence="2">
    <location>
        <begin position="335"/>
        <end position="348"/>
    </location>
</feature>
<feature type="compositionally biased region" description="Polar residues" evidence="2">
    <location>
        <begin position="37"/>
        <end position="58"/>
    </location>
</feature>
<feature type="region of interest" description="Disordered" evidence="2">
    <location>
        <begin position="549"/>
        <end position="591"/>
    </location>
</feature>
<feature type="compositionally biased region" description="Basic and acidic residues" evidence="2">
    <location>
        <begin position="549"/>
        <end position="558"/>
    </location>
</feature>
<dbReference type="EMBL" id="VAHF01000012">
    <property type="protein sequence ID" value="TXG49622.1"/>
    <property type="molecule type" value="Genomic_DNA"/>
</dbReference>
<dbReference type="AlphaFoldDB" id="A0A5C7GZ66"/>
<dbReference type="OrthoDB" id="1750978at2759"/>
<name>A0A5C7GZ66_9ROSI</name>
<sequence length="591" mass="65220">MSEYESEDEPKSHYSSSDSEVSRRILVKRNAEKNLNDETSLNGDGSSETWNSCKTPSSVDEVNRTVVEGYSPTLSSSKNKGIPGSISGRTQAISRAIASSKVFRSSPLGVSVVDKSFIPYLTSLYDIPPSIVLNIPPDGYDPTNPEQGDLPLPICAFDQGLRLPLHPFVRKLLVGLEIAPFQLGPFGWRNIIGLYVMWMEDDKGNPIPLGKKPEGGWQLRWVIARGSWGKTVKVKGKKKAVPTCFNYEGSWSRITEWTDDFEKKLARVVDRKKTLKWGDGDIKDPSRLIDTGFWGASSSTHAMTSANLKIPKRIDPAILKRFCNSDSNCEPPVPSSAGGKVSSAGGSSNLILPGDGSSKVVQSNASSRKRKAGKEVADEDLSPHLKAVVEKLNHIFPGKKYDREVDSGVEHLMEQVMSSLGENFVRCFLLEQNFASQTASFRDGEKKSKADLSELREELKKLRSENKSLVKKNLDLTSVKKNLEAETKKLAKVNDDFAAVNEELANSFQEFCNGYFLAQSHVVKHGSPDWDLNMIPKWDREVILKETANREAAEKAGTDEIAEEKEESPAEKVEKDAADGDQDIVDVPPSA</sequence>
<feature type="region of interest" description="Disordered" evidence="2">
    <location>
        <begin position="328"/>
        <end position="379"/>
    </location>
</feature>
<reference evidence="4" key="1">
    <citation type="journal article" date="2019" name="Gigascience">
        <title>De novo genome assembly of the endangered Acer yangbiense, a plant species with extremely small populations endemic to Yunnan Province, China.</title>
        <authorList>
            <person name="Yang J."/>
            <person name="Wariss H.M."/>
            <person name="Tao L."/>
            <person name="Zhang R."/>
            <person name="Yun Q."/>
            <person name="Hollingsworth P."/>
            <person name="Dao Z."/>
            <person name="Luo G."/>
            <person name="Guo H."/>
            <person name="Ma Y."/>
            <person name="Sun W."/>
        </authorList>
    </citation>
    <scope>NUCLEOTIDE SEQUENCE [LARGE SCALE GENOMIC DNA]</scope>
    <source>
        <strain evidence="4">cv. Malutang</strain>
    </source>
</reference>
<keyword evidence="4" id="KW-1185">Reference proteome</keyword>
<evidence type="ECO:0000256" key="1">
    <source>
        <dbReference type="SAM" id="Coils"/>
    </source>
</evidence>
<gene>
    <name evidence="3" type="ORF">EZV62_025497</name>
</gene>
<evidence type="ECO:0000313" key="3">
    <source>
        <dbReference type="EMBL" id="TXG49622.1"/>
    </source>
</evidence>